<dbReference type="PROSITE" id="PS50949">
    <property type="entry name" value="HTH_GNTR"/>
    <property type="match status" value="1"/>
</dbReference>
<gene>
    <name evidence="5" type="ORF">DSLASN_18310</name>
</gene>
<dbReference type="PANTHER" id="PTHR43537:SF5">
    <property type="entry name" value="UXU OPERON TRANSCRIPTIONAL REGULATOR"/>
    <property type="match status" value="1"/>
</dbReference>
<dbReference type="Gene3D" id="1.20.120.530">
    <property type="entry name" value="GntR ligand-binding domain-like"/>
    <property type="match status" value="1"/>
</dbReference>
<dbReference type="InterPro" id="IPR036388">
    <property type="entry name" value="WH-like_DNA-bd_sf"/>
</dbReference>
<keyword evidence="6" id="KW-1185">Reference proteome</keyword>
<keyword evidence="3" id="KW-0804">Transcription</keyword>
<feature type="domain" description="HTH gntR-type" evidence="4">
    <location>
        <begin position="3"/>
        <end position="71"/>
    </location>
</feature>
<dbReference type="InterPro" id="IPR008920">
    <property type="entry name" value="TF_FadR/GntR_C"/>
</dbReference>
<dbReference type="SMART" id="SM00895">
    <property type="entry name" value="FCD"/>
    <property type="match status" value="1"/>
</dbReference>
<organism evidence="5 6">
    <name type="scientific">Desulfoluna limicola</name>
    <dbReference type="NCBI Taxonomy" id="2810562"/>
    <lineage>
        <taxon>Bacteria</taxon>
        <taxon>Pseudomonadati</taxon>
        <taxon>Thermodesulfobacteriota</taxon>
        <taxon>Desulfobacteria</taxon>
        <taxon>Desulfobacterales</taxon>
        <taxon>Desulfolunaceae</taxon>
        <taxon>Desulfoluna</taxon>
    </lineage>
</organism>
<keyword evidence="1" id="KW-0805">Transcription regulation</keyword>
<dbReference type="Gene3D" id="1.10.10.10">
    <property type="entry name" value="Winged helix-like DNA-binding domain superfamily/Winged helix DNA-binding domain"/>
    <property type="match status" value="1"/>
</dbReference>
<dbReference type="SUPFAM" id="SSF46785">
    <property type="entry name" value="Winged helix' DNA-binding domain"/>
    <property type="match status" value="1"/>
</dbReference>
<dbReference type="CDD" id="cd07377">
    <property type="entry name" value="WHTH_GntR"/>
    <property type="match status" value="1"/>
</dbReference>
<dbReference type="SMART" id="SM00345">
    <property type="entry name" value="HTH_GNTR"/>
    <property type="match status" value="1"/>
</dbReference>
<accession>A0ABM7PGG8</accession>
<reference evidence="5 6" key="1">
    <citation type="submission" date="2021-02" db="EMBL/GenBank/DDBJ databases">
        <title>Complete genome of Desulfoluna sp. strain ASN36.</title>
        <authorList>
            <person name="Takahashi A."/>
            <person name="Kojima H."/>
            <person name="Fukui M."/>
        </authorList>
    </citation>
    <scope>NUCLEOTIDE SEQUENCE [LARGE SCALE GENOMIC DNA]</scope>
    <source>
        <strain evidence="5 6">ASN36</strain>
    </source>
</reference>
<dbReference type="RefSeq" id="WP_236892540.1">
    <property type="nucleotide sequence ID" value="NZ_AP024488.1"/>
</dbReference>
<evidence type="ECO:0000313" key="6">
    <source>
        <dbReference type="Proteomes" id="UP001320148"/>
    </source>
</evidence>
<dbReference type="InterPro" id="IPR036390">
    <property type="entry name" value="WH_DNA-bd_sf"/>
</dbReference>
<evidence type="ECO:0000256" key="2">
    <source>
        <dbReference type="ARBA" id="ARBA00023125"/>
    </source>
</evidence>
<dbReference type="PANTHER" id="PTHR43537">
    <property type="entry name" value="TRANSCRIPTIONAL REGULATOR, GNTR FAMILY"/>
    <property type="match status" value="1"/>
</dbReference>
<keyword evidence="2" id="KW-0238">DNA-binding</keyword>
<dbReference type="EMBL" id="AP024488">
    <property type="protein sequence ID" value="BCS96199.1"/>
    <property type="molecule type" value="Genomic_DNA"/>
</dbReference>
<evidence type="ECO:0000256" key="3">
    <source>
        <dbReference type="ARBA" id="ARBA00023163"/>
    </source>
</evidence>
<dbReference type="InterPro" id="IPR011711">
    <property type="entry name" value="GntR_C"/>
</dbReference>
<protein>
    <submittedName>
        <fullName evidence="5">GntR family transcriptional regulator</fullName>
    </submittedName>
</protein>
<name>A0ABM7PGG8_9BACT</name>
<dbReference type="SUPFAM" id="SSF48008">
    <property type="entry name" value="GntR ligand-binding domain-like"/>
    <property type="match status" value="1"/>
</dbReference>
<evidence type="ECO:0000313" key="5">
    <source>
        <dbReference type="EMBL" id="BCS96199.1"/>
    </source>
</evidence>
<evidence type="ECO:0000259" key="4">
    <source>
        <dbReference type="PROSITE" id="PS50949"/>
    </source>
</evidence>
<dbReference type="Proteomes" id="UP001320148">
    <property type="component" value="Chromosome"/>
</dbReference>
<evidence type="ECO:0000256" key="1">
    <source>
        <dbReference type="ARBA" id="ARBA00023015"/>
    </source>
</evidence>
<proteinExistence type="predicted"/>
<dbReference type="InterPro" id="IPR000524">
    <property type="entry name" value="Tscrpt_reg_HTH_GntR"/>
</dbReference>
<sequence length="240" mass="27943">MANCIADTVFESIRRDIFTGRYEVGTRLPSERELAERFDASRNTVRDALSRLDHMKLVKRIPQSGTYVTDYRKEAALSLLIYYIDNSLDLNDEVLNSFMDFRLVCERFAVRRAVHHMGPDDIRYLHTLLDEKLENASDGHILANCDYNFHEYIFQLADSLAMQLIFNTLKPVFINYLTYYYNLGDDPKGIIDYQRSLVAAFEKKDEELAGYMMEKLLLFGINLIKEARLTDTRHGKKLGE</sequence>
<dbReference type="Pfam" id="PF00392">
    <property type="entry name" value="GntR"/>
    <property type="match status" value="1"/>
</dbReference>
<dbReference type="PRINTS" id="PR00035">
    <property type="entry name" value="HTHGNTR"/>
</dbReference>
<dbReference type="Pfam" id="PF07729">
    <property type="entry name" value="FCD"/>
    <property type="match status" value="1"/>
</dbReference>